<evidence type="ECO:0000313" key="1">
    <source>
        <dbReference type="EMBL" id="SUG28850.1"/>
    </source>
</evidence>
<proteinExistence type="predicted"/>
<dbReference type="AlphaFoldDB" id="A0A379SKU5"/>
<name>A0A379SKU5_SALER</name>
<sequence length="113" mass="13014">METAILLVFVQGPSITLGSGLYPEITHLANEAREPDFFNLLSAIRNVGNEDMIERAGWILYPGFFSLYGCDNFLRNHSLVRILISVWHYVGLLSRQYPRQLTLCFILRRHITC</sequence>
<reference evidence="1 2" key="1">
    <citation type="submission" date="2018-06" db="EMBL/GenBank/DDBJ databases">
        <authorList>
            <consortium name="Pathogen Informatics"/>
            <person name="Doyle S."/>
        </authorList>
    </citation>
    <scope>NUCLEOTIDE SEQUENCE [LARGE SCALE GENOMIC DNA]</scope>
    <source>
        <strain evidence="1 2">NCTC7303</strain>
    </source>
</reference>
<protein>
    <submittedName>
        <fullName evidence="1">Uncharacterized protein</fullName>
    </submittedName>
</protein>
<dbReference type="Proteomes" id="UP000255443">
    <property type="component" value="Unassembled WGS sequence"/>
</dbReference>
<organism evidence="1 2">
    <name type="scientific">Salmonella enterica subsp. arizonae</name>
    <dbReference type="NCBI Taxonomy" id="59203"/>
    <lineage>
        <taxon>Bacteria</taxon>
        <taxon>Pseudomonadati</taxon>
        <taxon>Pseudomonadota</taxon>
        <taxon>Gammaproteobacteria</taxon>
        <taxon>Enterobacterales</taxon>
        <taxon>Enterobacteriaceae</taxon>
        <taxon>Salmonella</taxon>
    </lineage>
</organism>
<accession>A0A379SKU5</accession>
<dbReference type="EMBL" id="UGXC01000002">
    <property type="protein sequence ID" value="SUG28850.1"/>
    <property type="molecule type" value="Genomic_DNA"/>
</dbReference>
<gene>
    <name evidence="1" type="ORF">NCTC7303_00996</name>
</gene>
<evidence type="ECO:0000313" key="2">
    <source>
        <dbReference type="Proteomes" id="UP000255443"/>
    </source>
</evidence>